<proteinExistence type="predicted"/>
<gene>
    <name evidence="2" type="ORF">DEA37_0003420</name>
</gene>
<protein>
    <recommendedName>
        <fullName evidence="4">CUB domain-containing protein</fullName>
    </recommendedName>
</protein>
<reference evidence="2 3" key="1">
    <citation type="journal article" date="2019" name="Gigascience">
        <title>Whole-genome sequence of the oriental lung fluke Paragonimus westermani.</title>
        <authorList>
            <person name="Oey H."/>
            <person name="Zakrzewski M."/>
            <person name="Narain K."/>
            <person name="Devi K.R."/>
            <person name="Agatsuma T."/>
            <person name="Nawaratna S."/>
            <person name="Gobert G.N."/>
            <person name="Jones M.K."/>
            <person name="Ragan M.A."/>
            <person name="McManus D.P."/>
            <person name="Krause L."/>
        </authorList>
    </citation>
    <scope>NUCLEOTIDE SEQUENCE [LARGE SCALE GENOMIC DNA]</scope>
    <source>
        <strain evidence="2 3">IND2009</strain>
    </source>
</reference>
<dbReference type="SUPFAM" id="SSF49854">
    <property type="entry name" value="Spermadhesin, CUB domain"/>
    <property type="match status" value="1"/>
</dbReference>
<dbReference type="EMBL" id="QNGE01000588">
    <property type="protein sequence ID" value="KAA3679928.1"/>
    <property type="molecule type" value="Genomic_DNA"/>
</dbReference>
<sequence>MLELGDSKSCSNDNEETGDRMRIHDGLTNSSAIITEFCGSPRSLFNQFTPINHSEPFVTKSSGQHLLIRFHSDSIPGEYEFGFKILYEFQEAIPERKQNHSPNRLAIRVTNASARALMDDNSNFAIPRDTVFCIQLTRK</sequence>
<comment type="caution">
    <text evidence="2">The sequence shown here is derived from an EMBL/GenBank/DDBJ whole genome shotgun (WGS) entry which is preliminary data.</text>
</comment>
<dbReference type="Proteomes" id="UP000324629">
    <property type="component" value="Unassembled WGS sequence"/>
</dbReference>
<dbReference type="AlphaFoldDB" id="A0A5J4NXW4"/>
<evidence type="ECO:0000256" key="1">
    <source>
        <dbReference type="SAM" id="MobiDB-lite"/>
    </source>
</evidence>
<dbReference type="Gene3D" id="2.60.120.290">
    <property type="entry name" value="Spermadhesin, CUB domain"/>
    <property type="match status" value="1"/>
</dbReference>
<accession>A0A5J4NXW4</accession>
<evidence type="ECO:0000313" key="2">
    <source>
        <dbReference type="EMBL" id="KAA3679928.1"/>
    </source>
</evidence>
<feature type="region of interest" description="Disordered" evidence="1">
    <location>
        <begin position="1"/>
        <end position="24"/>
    </location>
</feature>
<evidence type="ECO:0008006" key="4">
    <source>
        <dbReference type="Google" id="ProtNLM"/>
    </source>
</evidence>
<evidence type="ECO:0000313" key="3">
    <source>
        <dbReference type="Proteomes" id="UP000324629"/>
    </source>
</evidence>
<keyword evidence="3" id="KW-1185">Reference proteome</keyword>
<organism evidence="2 3">
    <name type="scientific">Paragonimus westermani</name>
    <dbReference type="NCBI Taxonomy" id="34504"/>
    <lineage>
        <taxon>Eukaryota</taxon>
        <taxon>Metazoa</taxon>
        <taxon>Spiralia</taxon>
        <taxon>Lophotrochozoa</taxon>
        <taxon>Platyhelminthes</taxon>
        <taxon>Trematoda</taxon>
        <taxon>Digenea</taxon>
        <taxon>Plagiorchiida</taxon>
        <taxon>Troglotremata</taxon>
        <taxon>Troglotrematidae</taxon>
        <taxon>Paragonimus</taxon>
    </lineage>
</organism>
<name>A0A5J4NXW4_9TREM</name>
<dbReference type="InterPro" id="IPR035914">
    <property type="entry name" value="Sperma_CUB_dom_sf"/>
</dbReference>